<evidence type="ECO:0000256" key="2">
    <source>
        <dbReference type="ARBA" id="ARBA00022692"/>
    </source>
</evidence>
<dbReference type="Gene3D" id="1.20.1070.10">
    <property type="entry name" value="Rhodopsin 7-helix transmembrane proteins"/>
    <property type="match status" value="1"/>
</dbReference>
<evidence type="ECO:0000313" key="7">
    <source>
        <dbReference type="EMBL" id="CAF0840791.1"/>
    </source>
</evidence>
<evidence type="ECO:0000313" key="10">
    <source>
        <dbReference type="Proteomes" id="UP000663852"/>
    </source>
</evidence>
<dbReference type="EMBL" id="CAJNOJ010000103">
    <property type="protein sequence ID" value="CAF1117007.1"/>
    <property type="molecule type" value="Genomic_DNA"/>
</dbReference>
<feature type="transmembrane region" description="Helical" evidence="5">
    <location>
        <begin position="233"/>
        <end position="253"/>
    </location>
</feature>
<dbReference type="PANTHER" id="PTHR46641:SF25">
    <property type="entry name" value="CNMAMIDE RECEPTOR-RELATED"/>
    <property type="match status" value="1"/>
</dbReference>
<dbReference type="PROSITE" id="PS50262">
    <property type="entry name" value="G_PROTEIN_RECEP_F1_2"/>
    <property type="match status" value="1"/>
</dbReference>
<accession>A0A814Q8G9</accession>
<evidence type="ECO:0000256" key="5">
    <source>
        <dbReference type="SAM" id="Phobius"/>
    </source>
</evidence>
<dbReference type="InterPro" id="IPR052954">
    <property type="entry name" value="GPCR-Ligand_Int"/>
</dbReference>
<name>A0A814Q8G9_ADIRI</name>
<dbReference type="Proteomes" id="UP000663852">
    <property type="component" value="Unassembled WGS sequence"/>
</dbReference>
<evidence type="ECO:0000256" key="3">
    <source>
        <dbReference type="ARBA" id="ARBA00022989"/>
    </source>
</evidence>
<protein>
    <recommendedName>
        <fullName evidence="6">G-protein coupled receptors family 1 profile domain-containing protein</fullName>
    </recommendedName>
</protein>
<dbReference type="AlphaFoldDB" id="A0A814Q8G9"/>
<proteinExistence type="predicted"/>
<evidence type="ECO:0000313" key="8">
    <source>
        <dbReference type="EMBL" id="CAF1117007.1"/>
    </source>
</evidence>
<evidence type="ECO:0000256" key="4">
    <source>
        <dbReference type="ARBA" id="ARBA00023136"/>
    </source>
</evidence>
<dbReference type="SUPFAM" id="SSF81321">
    <property type="entry name" value="Family A G protein-coupled receptor-like"/>
    <property type="match status" value="1"/>
</dbReference>
<organism evidence="8 10">
    <name type="scientific">Adineta ricciae</name>
    <name type="common">Rotifer</name>
    <dbReference type="NCBI Taxonomy" id="249248"/>
    <lineage>
        <taxon>Eukaryota</taxon>
        <taxon>Metazoa</taxon>
        <taxon>Spiralia</taxon>
        <taxon>Gnathifera</taxon>
        <taxon>Rotifera</taxon>
        <taxon>Eurotatoria</taxon>
        <taxon>Bdelloidea</taxon>
        <taxon>Adinetida</taxon>
        <taxon>Adinetidae</taxon>
        <taxon>Adineta</taxon>
    </lineage>
</organism>
<keyword evidence="2 5" id="KW-0812">Transmembrane</keyword>
<keyword evidence="9" id="KW-1185">Reference proteome</keyword>
<feature type="transmembrane region" description="Helical" evidence="5">
    <location>
        <begin position="131"/>
        <end position="152"/>
    </location>
</feature>
<dbReference type="GO" id="GO:0004930">
    <property type="term" value="F:G protein-coupled receptor activity"/>
    <property type="evidence" value="ECO:0007669"/>
    <property type="project" value="InterPro"/>
</dbReference>
<reference evidence="8" key="1">
    <citation type="submission" date="2021-02" db="EMBL/GenBank/DDBJ databases">
        <authorList>
            <person name="Nowell W R."/>
        </authorList>
    </citation>
    <scope>NUCLEOTIDE SEQUENCE</scope>
</reference>
<evidence type="ECO:0000259" key="6">
    <source>
        <dbReference type="PROSITE" id="PS50262"/>
    </source>
</evidence>
<feature type="transmembrane region" description="Helical" evidence="5">
    <location>
        <begin position="87"/>
        <end position="110"/>
    </location>
</feature>
<sequence>MSVADVVTQINRYFASSIFIFGCVGNILNILVLSQRTLRSNSCASLFLGSSIAGLCSLIAGLTPRMLNGIAVDLSETNQLLCKFRGFTLFTSRAIAFWLIMLATVDRWLLSCPDAHRRQFSTIKNSIRNTAVVVFLSIIIHSECFYCYSSNLVNAPSKCFSNGIGCRLTNDMLFAVCAILIPLCVMTTFGFLTLGNIRRARNRVHSGQISAMSQIKITVAVRSKRLKKTDHRLVTMLLVQVVLLAMFTIPSSIEKFYSTLTANVVKSASRAVTENLIYNSALLLTYLANGMPFYVYTLSGGSVFRKAFFDLIRTTIRKVIGR</sequence>
<evidence type="ECO:0000256" key="1">
    <source>
        <dbReference type="ARBA" id="ARBA00004370"/>
    </source>
</evidence>
<keyword evidence="4 5" id="KW-0472">Membrane</keyword>
<dbReference type="PANTHER" id="PTHR46641">
    <property type="entry name" value="FMRFAMIDE RECEPTOR-RELATED"/>
    <property type="match status" value="1"/>
</dbReference>
<dbReference type="Pfam" id="PF00001">
    <property type="entry name" value="7tm_1"/>
    <property type="match status" value="1"/>
</dbReference>
<gene>
    <name evidence="8" type="ORF">EDS130_LOCUS20842</name>
    <name evidence="7" type="ORF">XAT740_LOCUS4958</name>
</gene>
<dbReference type="InterPro" id="IPR000276">
    <property type="entry name" value="GPCR_Rhodpsn"/>
</dbReference>
<comment type="caution">
    <text evidence="8">The sequence shown here is derived from an EMBL/GenBank/DDBJ whole genome shotgun (WGS) entry which is preliminary data.</text>
</comment>
<keyword evidence="3 5" id="KW-1133">Transmembrane helix</keyword>
<feature type="transmembrane region" description="Helical" evidence="5">
    <location>
        <begin position="276"/>
        <end position="296"/>
    </location>
</feature>
<dbReference type="OrthoDB" id="10027194at2759"/>
<dbReference type="InterPro" id="IPR017452">
    <property type="entry name" value="GPCR_Rhodpsn_7TM"/>
</dbReference>
<comment type="subcellular location">
    <subcellularLocation>
        <location evidence="1">Membrane</location>
    </subcellularLocation>
</comment>
<dbReference type="Proteomes" id="UP000663828">
    <property type="component" value="Unassembled WGS sequence"/>
</dbReference>
<feature type="transmembrane region" description="Helical" evidence="5">
    <location>
        <begin position="46"/>
        <end position="67"/>
    </location>
</feature>
<feature type="transmembrane region" description="Helical" evidence="5">
    <location>
        <begin position="12"/>
        <end position="34"/>
    </location>
</feature>
<feature type="transmembrane region" description="Helical" evidence="5">
    <location>
        <begin position="172"/>
        <end position="194"/>
    </location>
</feature>
<dbReference type="EMBL" id="CAJNOR010000209">
    <property type="protein sequence ID" value="CAF0840791.1"/>
    <property type="molecule type" value="Genomic_DNA"/>
</dbReference>
<dbReference type="GO" id="GO:0016020">
    <property type="term" value="C:membrane"/>
    <property type="evidence" value="ECO:0007669"/>
    <property type="project" value="UniProtKB-SubCell"/>
</dbReference>
<feature type="domain" description="G-protein coupled receptors family 1 profile" evidence="6">
    <location>
        <begin position="25"/>
        <end position="296"/>
    </location>
</feature>
<evidence type="ECO:0000313" key="9">
    <source>
        <dbReference type="Proteomes" id="UP000663828"/>
    </source>
</evidence>